<dbReference type="Proteomes" id="UP000317243">
    <property type="component" value="Unassembled WGS sequence"/>
</dbReference>
<evidence type="ECO:0000313" key="2">
    <source>
        <dbReference type="Proteomes" id="UP000317243"/>
    </source>
</evidence>
<keyword evidence="2" id="KW-1185">Reference proteome</keyword>
<organism evidence="1 2">
    <name type="scientific">Thalassoglobus neptunius</name>
    <dbReference type="NCBI Taxonomy" id="1938619"/>
    <lineage>
        <taxon>Bacteria</taxon>
        <taxon>Pseudomonadati</taxon>
        <taxon>Planctomycetota</taxon>
        <taxon>Planctomycetia</taxon>
        <taxon>Planctomycetales</taxon>
        <taxon>Planctomycetaceae</taxon>
        <taxon>Thalassoglobus</taxon>
    </lineage>
</organism>
<name>A0A5C5VQY9_9PLAN</name>
<accession>A0A5C5VQY9</accession>
<dbReference type="EMBL" id="SIHI01000056">
    <property type="protein sequence ID" value="TWT40079.1"/>
    <property type="molecule type" value="Genomic_DNA"/>
</dbReference>
<sequence>MIITDGAGHIKRRRVGRVIAHKSKQIDRWSCVVIWIGDLNRIDRGGGVSVDVRRRRFDLEHSEGIHDDCSNKIAIERDFLTQRNDLAAGVELHQLESSGDDSDIINRIDFDVERNTGIDRTRRELDRNFRGRLVFDDGQLERLHVPHPTVIRDVYVHGIATEVTVIRHPGDAPQRVNRHSACHGCLIERIRQKVVVRIRDFDIITVGRAARDRDLSDWRNDRRNIRGPRQDSERLHRLQTTSVRRCQYEHDRLVFHQRIRSPGEELAWLVEDHTVRHAVGSSQCPGQR</sequence>
<comment type="caution">
    <text evidence="1">The sequence shown here is derived from an EMBL/GenBank/DDBJ whole genome shotgun (WGS) entry which is preliminary data.</text>
</comment>
<protein>
    <submittedName>
        <fullName evidence="1">Uncharacterized protein</fullName>
    </submittedName>
</protein>
<reference evidence="1 2" key="1">
    <citation type="submission" date="2019-02" db="EMBL/GenBank/DDBJ databases">
        <title>Deep-cultivation of Planctomycetes and their phenomic and genomic characterization uncovers novel biology.</title>
        <authorList>
            <person name="Wiegand S."/>
            <person name="Jogler M."/>
            <person name="Boedeker C."/>
            <person name="Pinto D."/>
            <person name="Vollmers J."/>
            <person name="Rivas-Marin E."/>
            <person name="Kohn T."/>
            <person name="Peeters S.H."/>
            <person name="Heuer A."/>
            <person name="Rast P."/>
            <person name="Oberbeckmann S."/>
            <person name="Bunk B."/>
            <person name="Jeske O."/>
            <person name="Meyerdierks A."/>
            <person name="Storesund J.E."/>
            <person name="Kallscheuer N."/>
            <person name="Luecker S."/>
            <person name="Lage O.M."/>
            <person name="Pohl T."/>
            <person name="Merkel B.J."/>
            <person name="Hornburger P."/>
            <person name="Mueller R.-W."/>
            <person name="Bruemmer F."/>
            <person name="Labrenz M."/>
            <person name="Spormann A.M."/>
            <person name="Op Den Camp H."/>
            <person name="Overmann J."/>
            <person name="Amann R."/>
            <person name="Jetten M.S.M."/>
            <person name="Mascher T."/>
            <person name="Medema M.H."/>
            <person name="Devos D.P."/>
            <person name="Kaster A.-K."/>
            <person name="Ovreas L."/>
            <person name="Rohde M."/>
            <person name="Galperin M.Y."/>
            <person name="Jogler C."/>
        </authorList>
    </citation>
    <scope>NUCLEOTIDE SEQUENCE [LARGE SCALE GENOMIC DNA]</scope>
    <source>
        <strain evidence="1 2">KOR42</strain>
    </source>
</reference>
<dbReference type="AlphaFoldDB" id="A0A5C5VQY9"/>
<evidence type="ECO:0000313" key="1">
    <source>
        <dbReference type="EMBL" id="TWT40079.1"/>
    </source>
</evidence>
<proteinExistence type="predicted"/>
<gene>
    <name evidence="1" type="ORF">KOR42_50140</name>
</gene>